<dbReference type="Proteomes" id="UP001241377">
    <property type="component" value="Unassembled WGS sequence"/>
</dbReference>
<keyword evidence="2" id="KW-1185">Reference proteome</keyword>
<protein>
    <submittedName>
        <fullName evidence="1">Uncharacterized protein</fullName>
    </submittedName>
</protein>
<comment type="caution">
    <text evidence="1">The sequence shown here is derived from an EMBL/GenBank/DDBJ whole genome shotgun (WGS) entry which is preliminary data.</text>
</comment>
<sequence length="521" mass="57642">MSPKQQYQELVRESGSSISEEARDVDLEPEVTQADITQGKDVAMSKKMFLVNNALDQIGFTWFHVKLFCIAGFGYSADSQLEYIQSSVKASVDRQFGHDFPAATEVFYFGLIFGSIFWGFGGDIIGRKFAFNASLLLAALFGILTGAMDSYITYCIFMFMSAFCAGGNIALDVAVFLEYCPSPYSWLTTFMATWWGVGQTIAVLIAWAFIPNHSCASADDCPSHENRGWRYCWYTNSGIVLFAALLRLFVFKLDETPKYLIVNGRDAEAVEALKKISQKYNRECSLTVEQLQECGEVEGADLFNEKVYTIKNTFEGIKKNCRLLFADKRVSYSTTLIFISWFLIGISYNTFFNFLYIYIGLHGGDTGNSTYIVYRNTTISTFVGSFGPCIAAVLARTPRIGRRGAMCFGGLSGMAILFGYTTVRTQQGDVGFASATYFFINIYYAVLYAYTPEVFPAAARTTGGAIALVSSRVAGALAPVIYYYGQKSGSSVPIWISGAVIGIIGFIALLFPFEPSQKRSV</sequence>
<reference evidence="1" key="1">
    <citation type="submission" date="2023-04" db="EMBL/GenBank/DDBJ databases">
        <title>Draft Genome sequencing of Naganishia species isolated from polar environments using Oxford Nanopore Technology.</title>
        <authorList>
            <person name="Leo P."/>
            <person name="Venkateswaran K."/>
        </authorList>
    </citation>
    <scope>NUCLEOTIDE SEQUENCE</scope>
    <source>
        <strain evidence="1">MNA-CCFEE 5261</strain>
    </source>
</reference>
<accession>A0ACC2W3R0</accession>
<organism evidence="1 2">
    <name type="scientific">Naganishia cerealis</name>
    <dbReference type="NCBI Taxonomy" id="610337"/>
    <lineage>
        <taxon>Eukaryota</taxon>
        <taxon>Fungi</taxon>
        <taxon>Dikarya</taxon>
        <taxon>Basidiomycota</taxon>
        <taxon>Agaricomycotina</taxon>
        <taxon>Tremellomycetes</taxon>
        <taxon>Filobasidiales</taxon>
        <taxon>Filobasidiaceae</taxon>
        <taxon>Naganishia</taxon>
    </lineage>
</organism>
<proteinExistence type="predicted"/>
<evidence type="ECO:0000313" key="2">
    <source>
        <dbReference type="Proteomes" id="UP001241377"/>
    </source>
</evidence>
<gene>
    <name evidence="1" type="ORF">QFC19_003507</name>
</gene>
<evidence type="ECO:0000313" key="1">
    <source>
        <dbReference type="EMBL" id="KAJ9105732.1"/>
    </source>
</evidence>
<dbReference type="EMBL" id="JASBWR010000033">
    <property type="protein sequence ID" value="KAJ9105732.1"/>
    <property type="molecule type" value="Genomic_DNA"/>
</dbReference>
<name>A0ACC2W3R0_9TREE</name>